<reference evidence="1 2" key="1">
    <citation type="submission" date="2023-07" db="EMBL/GenBank/DDBJ databases">
        <title>Closed genome sequence of Methanimicrococcus sp. Es2.</title>
        <authorList>
            <person name="Protasov E."/>
            <person name="Platt K."/>
            <person name="Reeh H."/>
            <person name="Poehlein A."/>
            <person name="Daniel R."/>
            <person name="Brune A."/>
        </authorList>
    </citation>
    <scope>NUCLEOTIDE SEQUENCE [LARGE SCALE GENOMIC DNA]</scope>
    <source>
        <strain evidence="1 2">Es2</strain>
    </source>
</reference>
<evidence type="ECO:0000313" key="2">
    <source>
        <dbReference type="Proteomes" id="UP001302662"/>
    </source>
</evidence>
<dbReference type="Proteomes" id="UP001302662">
    <property type="component" value="Chromosome"/>
</dbReference>
<name>A0AA97A7C3_9EURY</name>
<gene>
    <name evidence="1" type="ORF">MmiEs2_02080</name>
</gene>
<dbReference type="EMBL" id="CP131062">
    <property type="protein sequence ID" value="WNY28028.1"/>
    <property type="molecule type" value="Genomic_DNA"/>
</dbReference>
<evidence type="ECO:0008006" key="3">
    <source>
        <dbReference type="Google" id="ProtNLM"/>
    </source>
</evidence>
<dbReference type="AlphaFoldDB" id="A0AA97A7C3"/>
<accession>A0AA97A7C3</accession>
<organism evidence="1 2">
    <name type="scientific">Methanimicrococcus stummii</name>
    <dbReference type="NCBI Taxonomy" id="3028294"/>
    <lineage>
        <taxon>Archaea</taxon>
        <taxon>Methanobacteriati</taxon>
        <taxon>Methanobacteriota</taxon>
        <taxon>Stenosarchaea group</taxon>
        <taxon>Methanomicrobia</taxon>
        <taxon>Methanosarcinales</taxon>
        <taxon>Methanosarcinaceae</taxon>
        <taxon>Methanimicrococcus</taxon>
    </lineage>
</organism>
<keyword evidence="2" id="KW-1185">Reference proteome</keyword>
<dbReference type="KEGG" id="mees:MmiEs2_02080"/>
<evidence type="ECO:0000313" key="1">
    <source>
        <dbReference type="EMBL" id="WNY28028.1"/>
    </source>
</evidence>
<sequence>MQSKTYKTRDIESALLKKGFKEYNKKHHKYYIWQNKGRKSTVQTFISRGMVEYNGPILFSMIKQLQLENEQFDELINCPLTKERLEELYFLKLS</sequence>
<proteinExistence type="predicted"/>
<protein>
    <recommendedName>
        <fullName evidence="3">Type II toxin-antitoxin system HicA family toxin</fullName>
    </recommendedName>
</protein>